<dbReference type="SMART" id="SM00418">
    <property type="entry name" value="HTH_ARSR"/>
    <property type="match status" value="1"/>
</dbReference>
<dbReference type="EMBL" id="AP024086">
    <property type="protein sequence ID" value="BCL59383.1"/>
    <property type="molecule type" value="Genomic_DNA"/>
</dbReference>
<dbReference type="Proteomes" id="UP000826725">
    <property type="component" value="Chromosome"/>
</dbReference>
<keyword evidence="3" id="KW-0804">Transcription</keyword>
<dbReference type="NCBIfam" id="NF033788">
    <property type="entry name" value="HTH_metalloreg"/>
    <property type="match status" value="1"/>
</dbReference>
<feature type="domain" description="HTH arsR-type" evidence="4">
    <location>
        <begin position="1"/>
        <end position="95"/>
    </location>
</feature>
<evidence type="ECO:0000256" key="2">
    <source>
        <dbReference type="ARBA" id="ARBA00023125"/>
    </source>
</evidence>
<proteinExistence type="predicted"/>
<protein>
    <submittedName>
        <fullName evidence="5">Transcriptional regulator</fullName>
    </submittedName>
</protein>
<dbReference type="InterPro" id="IPR011991">
    <property type="entry name" value="ArsR-like_HTH"/>
</dbReference>
<gene>
    <name evidence="5" type="ORF">DGMP_00760</name>
</gene>
<reference evidence="5" key="1">
    <citation type="submission" date="2020-09" db="EMBL/GenBank/DDBJ databases">
        <title>Desulfogranum mesoprofundum gen. nov., sp. nov., a novel mesophilic, sulfate-reducing chemolithoautotroph isolated from a deep-sea hydrothermal vent chimney in the Suiyo Seamount.</title>
        <authorList>
            <person name="Hashimoto Y."/>
            <person name="Nakagawa S."/>
        </authorList>
    </citation>
    <scope>NUCLEOTIDE SEQUENCE</scope>
    <source>
        <strain evidence="5">KT2</strain>
    </source>
</reference>
<dbReference type="PROSITE" id="PS50987">
    <property type="entry name" value="HTH_ARSR_2"/>
    <property type="match status" value="1"/>
</dbReference>
<evidence type="ECO:0000256" key="3">
    <source>
        <dbReference type="ARBA" id="ARBA00023163"/>
    </source>
</evidence>
<organism evidence="5 6">
    <name type="scientific">Desulfomarina profundi</name>
    <dbReference type="NCBI Taxonomy" id="2772557"/>
    <lineage>
        <taxon>Bacteria</taxon>
        <taxon>Pseudomonadati</taxon>
        <taxon>Thermodesulfobacteriota</taxon>
        <taxon>Desulfobulbia</taxon>
        <taxon>Desulfobulbales</taxon>
        <taxon>Desulfobulbaceae</taxon>
        <taxon>Desulfomarina</taxon>
    </lineage>
</organism>
<keyword evidence="2" id="KW-0238">DNA-binding</keyword>
<dbReference type="InterPro" id="IPR001845">
    <property type="entry name" value="HTH_ArsR_DNA-bd_dom"/>
</dbReference>
<keyword evidence="1" id="KW-0805">Transcription regulation</keyword>
<name>A0A8D5FDP3_9BACT</name>
<evidence type="ECO:0000259" key="4">
    <source>
        <dbReference type="PROSITE" id="PS50987"/>
    </source>
</evidence>
<dbReference type="PANTHER" id="PTHR43132:SF2">
    <property type="entry name" value="ARSENICAL RESISTANCE OPERON REPRESSOR ARSR-RELATED"/>
    <property type="match status" value="1"/>
</dbReference>
<dbReference type="PANTHER" id="PTHR43132">
    <property type="entry name" value="ARSENICAL RESISTANCE OPERON REPRESSOR ARSR-RELATED"/>
    <property type="match status" value="1"/>
</dbReference>
<dbReference type="InterPro" id="IPR051011">
    <property type="entry name" value="Metal_resp_trans_reg"/>
</dbReference>
<dbReference type="KEGG" id="dbk:DGMP_00760"/>
<dbReference type="AlphaFoldDB" id="A0A8D5FDP3"/>
<dbReference type="GO" id="GO:0003677">
    <property type="term" value="F:DNA binding"/>
    <property type="evidence" value="ECO:0007669"/>
    <property type="project" value="UniProtKB-KW"/>
</dbReference>
<evidence type="ECO:0000256" key="1">
    <source>
        <dbReference type="ARBA" id="ARBA00023015"/>
    </source>
</evidence>
<dbReference type="Pfam" id="PF01022">
    <property type="entry name" value="HTH_5"/>
    <property type="match status" value="1"/>
</dbReference>
<accession>A0A8D5FDP3</accession>
<evidence type="ECO:0000313" key="6">
    <source>
        <dbReference type="Proteomes" id="UP000826725"/>
    </source>
</evidence>
<dbReference type="RefSeq" id="WP_228855616.1">
    <property type="nucleotide sequence ID" value="NZ_AP024086.1"/>
</dbReference>
<sequence length="95" mass="11146">MQDEQIDAMSKLLKSMSHPIRLKILCLLQDRELSVGEIRDQVKTTNANVSQHLNILRSQGIIDFRKDANFIYNKITDKRILELIQKMRTLFCPNF</sequence>
<dbReference type="GO" id="GO:0003700">
    <property type="term" value="F:DNA-binding transcription factor activity"/>
    <property type="evidence" value="ECO:0007669"/>
    <property type="project" value="InterPro"/>
</dbReference>
<keyword evidence="6" id="KW-1185">Reference proteome</keyword>
<evidence type="ECO:0000313" key="5">
    <source>
        <dbReference type="EMBL" id="BCL59383.1"/>
    </source>
</evidence>
<dbReference type="CDD" id="cd00090">
    <property type="entry name" value="HTH_ARSR"/>
    <property type="match status" value="1"/>
</dbReference>